<accession>A0ABS6SFU6</accession>
<dbReference type="Proteomes" id="UP000722336">
    <property type="component" value="Unassembled WGS sequence"/>
</dbReference>
<sequence>MGDRTDVTVEGVTACDYISETAIGLLDALHDAMTLARPGKDCSRYADDLRRLGEGSAFVAQELEAILRSSGKASVPADGKRETARHAERRARSAVS</sequence>
<keyword evidence="3" id="KW-1185">Reference proteome</keyword>
<name>A0ABS6SFU6_9SPHN</name>
<protein>
    <submittedName>
        <fullName evidence="2">Uncharacterized protein</fullName>
    </submittedName>
</protein>
<reference evidence="2 3" key="1">
    <citation type="submission" date="2021-04" db="EMBL/GenBank/DDBJ databases">
        <authorList>
            <person name="Pira H."/>
            <person name="Risdian C."/>
            <person name="Wink J."/>
        </authorList>
    </citation>
    <scope>NUCLEOTIDE SEQUENCE [LARGE SCALE GENOMIC DNA]</scope>
    <source>
        <strain evidence="2 3">WHA3</strain>
    </source>
</reference>
<proteinExistence type="predicted"/>
<organism evidence="2 3">
    <name type="scientific">Pacificimonas pallii</name>
    <dbReference type="NCBI Taxonomy" id="2827236"/>
    <lineage>
        <taxon>Bacteria</taxon>
        <taxon>Pseudomonadati</taxon>
        <taxon>Pseudomonadota</taxon>
        <taxon>Alphaproteobacteria</taxon>
        <taxon>Sphingomonadales</taxon>
        <taxon>Sphingosinicellaceae</taxon>
        <taxon>Pacificimonas</taxon>
    </lineage>
</organism>
<evidence type="ECO:0000313" key="3">
    <source>
        <dbReference type="Proteomes" id="UP000722336"/>
    </source>
</evidence>
<dbReference type="RefSeq" id="WP_218445442.1">
    <property type="nucleotide sequence ID" value="NZ_JAGSPA010000002.1"/>
</dbReference>
<dbReference type="EMBL" id="JAGSPA010000002">
    <property type="protein sequence ID" value="MBV7256727.1"/>
    <property type="molecule type" value="Genomic_DNA"/>
</dbReference>
<evidence type="ECO:0000313" key="2">
    <source>
        <dbReference type="EMBL" id="MBV7256727.1"/>
    </source>
</evidence>
<gene>
    <name evidence="2" type="ORF">KCG44_08000</name>
</gene>
<evidence type="ECO:0000256" key="1">
    <source>
        <dbReference type="SAM" id="MobiDB-lite"/>
    </source>
</evidence>
<comment type="caution">
    <text evidence="2">The sequence shown here is derived from an EMBL/GenBank/DDBJ whole genome shotgun (WGS) entry which is preliminary data.</text>
</comment>
<feature type="region of interest" description="Disordered" evidence="1">
    <location>
        <begin position="69"/>
        <end position="96"/>
    </location>
</feature>